<reference evidence="2 3" key="1">
    <citation type="submission" date="2018-04" db="EMBL/GenBank/DDBJ databases">
        <authorList>
            <person name="Zhang X."/>
            <person name="Yuan J."/>
            <person name="Li F."/>
            <person name="Xiang J."/>
        </authorList>
    </citation>
    <scope>NUCLEOTIDE SEQUENCE [LARGE SCALE GENOMIC DNA]</scope>
    <source>
        <tissue evidence="2">Muscle</tissue>
    </source>
</reference>
<dbReference type="AlphaFoldDB" id="A0A3R7PAL1"/>
<organism evidence="2 3">
    <name type="scientific">Penaeus vannamei</name>
    <name type="common">Whiteleg shrimp</name>
    <name type="synonym">Litopenaeus vannamei</name>
    <dbReference type="NCBI Taxonomy" id="6689"/>
    <lineage>
        <taxon>Eukaryota</taxon>
        <taxon>Metazoa</taxon>
        <taxon>Ecdysozoa</taxon>
        <taxon>Arthropoda</taxon>
        <taxon>Crustacea</taxon>
        <taxon>Multicrustacea</taxon>
        <taxon>Malacostraca</taxon>
        <taxon>Eumalacostraca</taxon>
        <taxon>Eucarida</taxon>
        <taxon>Decapoda</taxon>
        <taxon>Dendrobranchiata</taxon>
        <taxon>Penaeoidea</taxon>
        <taxon>Penaeidae</taxon>
        <taxon>Penaeus</taxon>
    </lineage>
</organism>
<name>A0A3R7PAL1_PENVA</name>
<accession>A0A3R7PAL1</accession>
<evidence type="ECO:0000313" key="2">
    <source>
        <dbReference type="EMBL" id="ROT80210.1"/>
    </source>
</evidence>
<evidence type="ECO:0000256" key="1">
    <source>
        <dbReference type="SAM" id="SignalP"/>
    </source>
</evidence>
<dbReference type="OrthoDB" id="5976811at2759"/>
<evidence type="ECO:0000313" key="3">
    <source>
        <dbReference type="Proteomes" id="UP000283509"/>
    </source>
</evidence>
<feature type="chain" id="PRO_5018776687" evidence="1">
    <location>
        <begin position="22"/>
        <end position="143"/>
    </location>
</feature>
<protein>
    <submittedName>
        <fullName evidence="2">Uncharacterized protein</fullName>
    </submittedName>
</protein>
<dbReference type="EMBL" id="QCYY01001142">
    <property type="protein sequence ID" value="ROT80210.1"/>
    <property type="molecule type" value="Genomic_DNA"/>
</dbReference>
<feature type="signal peptide" evidence="1">
    <location>
        <begin position="1"/>
        <end position="21"/>
    </location>
</feature>
<dbReference type="Proteomes" id="UP000283509">
    <property type="component" value="Unassembled WGS sequence"/>
</dbReference>
<proteinExistence type="predicted"/>
<keyword evidence="3" id="KW-1185">Reference proteome</keyword>
<sequence length="143" mass="14998">MSSTAATLAVLALLAAANVDALTCPPCNNVRCASPETYDCPDREVVPKTCGCCFECSKIHSPHSSPIASSFVTTSSTFFSTHLSSFHSSTQFSPSILVIYSFPHLPPPSYSSKGSPAEGASASWAPVPPTWYAIPQGTEVEPA</sequence>
<gene>
    <name evidence="2" type="ORF">C7M84_001061</name>
</gene>
<keyword evidence="1" id="KW-0732">Signal</keyword>
<comment type="caution">
    <text evidence="2">The sequence shown here is derived from an EMBL/GenBank/DDBJ whole genome shotgun (WGS) entry which is preliminary data.</text>
</comment>
<reference evidence="2 3" key="2">
    <citation type="submission" date="2019-01" db="EMBL/GenBank/DDBJ databases">
        <title>The decoding of complex shrimp genome reveals the adaptation for benthos swimmer, frequently molting mechanism and breeding impact on genome.</title>
        <authorList>
            <person name="Sun Y."/>
            <person name="Gao Y."/>
            <person name="Yu Y."/>
        </authorList>
    </citation>
    <scope>NUCLEOTIDE SEQUENCE [LARGE SCALE GENOMIC DNA]</scope>
    <source>
        <tissue evidence="2">Muscle</tissue>
    </source>
</reference>